<evidence type="ECO:0000256" key="10">
    <source>
        <dbReference type="PROSITE-ProRule" id="PRU00042"/>
    </source>
</evidence>
<feature type="region of interest" description="Disordered" evidence="11">
    <location>
        <begin position="900"/>
        <end position="1052"/>
    </location>
</feature>
<dbReference type="SUPFAM" id="SSF57667">
    <property type="entry name" value="beta-beta-alpha zinc fingers"/>
    <property type="match status" value="4"/>
</dbReference>
<comment type="subcellular location">
    <subcellularLocation>
        <location evidence="1">Nucleus</location>
    </subcellularLocation>
</comment>
<keyword evidence="5" id="KW-0862">Zinc</keyword>
<dbReference type="InterPro" id="IPR036236">
    <property type="entry name" value="Znf_C2H2_sf"/>
</dbReference>
<evidence type="ECO:0000313" key="13">
    <source>
        <dbReference type="EnsemblMetazoa" id="XP_038061538.1"/>
    </source>
</evidence>
<keyword evidence="3" id="KW-0677">Repeat</keyword>
<dbReference type="FunFam" id="3.30.160.60:FF:000100">
    <property type="entry name" value="Zinc finger 45-like"/>
    <property type="match status" value="1"/>
</dbReference>
<feature type="region of interest" description="Disordered" evidence="11">
    <location>
        <begin position="1085"/>
        <end position="1112"/>
    </location>
</feature>
<feature type="compositionally biased region" description="Acidic residues" evidence="11">
    <location>
        <begin position="952"/>
        <end position="967"/>
    </location>
</feature>
<dbReference type="InterPro" id="IPR046341">
    <property type="entry name" value="SET_dom_sf"/>
</dbReference>
<dbReference type="Pfam" id="PF21549">
    <property type="entry name" value="PRDM2_PR"/>
    <property type="match status" value="1"/>
</dbReference>
<dbReference type="PANTHER" id="PTHR24376">
    <property type="entry name" value="ZINC FINGER PROTEIN"/>
    <property type="match status" value="1"/>
</dbReference>
<keyword evidence="2" id="KW-0479">Metal-binding</keyword>
<feature type="domain" description="C2H2-type" evidence="12">
    <location>
        <begin position="151"/>
        <end position="178"/>
    </location>
</feature>
<dbReference type="GO" id="GO:0008270">
    <property type="term" value="F:zinc ion binding"/>
    <property type="evidence" value="ECO:0007669"/>
    <property type="project" value="UniProtKB-KW"/>
</dbReference>
<evidence type="ECO:0000256" key="4">
    <source>
        <dbReference type="ARBA" id="ARBA00022771"/>
    </source>
</evidence>
<dbReference type="FunFam" id="3.30.160.60:FF:000126">
    <property type="entry name" value="Mds1 and evi1 complex locus protein"/>
    <property type="match status" value="1"/>
</dbReference>
<evidence type="ECO:0000256" key="1">
    <source>
        <dbReference type="ARBA" id="ARBA00004123"/>
    </source>
</evidence>
<dbReference type="FunFam" id="3.30.160.60:FF:000929">
    <property type="entry name" value="Uncharacterized protein, isoform B"/>
    <property type="match status" value="1"/>
</dbReference>
<sequence>MKYVRSAPTLEEQNMVPVNIENKVYYKVIHPIAPGKELLVLKEAAFPDQEGIPIQLIEEKRFPCSDCEEVFRSKVALRRHQKYACRNSNNIFTGLNQQFHTHQVQATNLTSDRDESATDMQGKYQQSSGSDSEEEEEEIEERGEYRANRDFHCDKCPKSFHWKSNLLRHQNEHNDDHLFPCEHCDKTFSDPSNLQRHIRTQHVGARSHACPECGKTFATSSGLKQHTHIHSSIKPFICEVCLKSYTQFSNLCRHKRMHADCRTQLKCNNCSQMFATITSLNKHRRFCHGSQLLNSQIPTTQTTSVPPVVRNGSCPVMTPNPTLMGVGMLGANNPLHPANLAHLWNANLHLTQQALLQNNLLGYPGSDKTPLPSHPYFMGYPPMPTQSPLLPGNFNKQNHTSKNGSRGTSPNGSINSTEDWLKHYTSSVSPSKRGFQPADGYTAKIKREANEKTESEVSDGSDVSNVSTPTGSDLDSTSGSDLDSDSEGNAENKAHRKVAHRHSSNRNEPEHLTHQAVRNDRRLETRVTASEPMKAIASIAEKYFGGAHHDNGLLKSEMRSNGHGVDNSLHRDARYGSGIIGIQQESPFDLSKRRLGILQQRSTPHATGEEPLDLSLPRRKRVSSITDTPIKKSESHSPPNHHCSHDKTSTEPSKGSADLYAKPVPLVMPDPIYRVNGDMLPNKFMRMDYSHLFPNAAFQNFRKFDQYHAEKSLGKSGLSPPHRTYPGSVLYPSSGEKMIMRSKDRYTCKYCGKLFPRSANLTRHLRTHTGEQPYSCKYCDRSFSISSNLQRHVRNIHNKEKPFKCPLCERCFGQQTNLDRHLKKHENERAEEIALSTASEHNVIVAARLMAKTKSFKEPSDLNEKDESYFDEIKNFIDDAKEKEALRRKLMEMEATAAVMASKQVQSPSVCSSSTEVKEEEPRPEKMEDDKDTPEDAEESDQEDKEMKDIDKEDPEEAEEAQEEEETMINPEKREDIANPSSIAREPTFPQEEDMSDSMNESEDLSDGEEVTKSPSITSEEDPRMEEGASDAAPVNFGLPKPASMFSNAHDESELPDVDILREGRANLSRHSKLQAYSLMMALSDDEPRRGDGARRSLHSTHHAPVHTATPV</sequence>
<feature type="region of interest" description="Disordered" evidence="11">
    <location>
        <begin position="110"/>
        <end position="144"/>
    </location>
</feature>
<accession>A0A914ACS5</accession>
<feature type="domain" description="C2H2-type" evidence="12">
    <location>
        <begin position="62"/>
        <end position="82"/>
    </location>
</feature>
<feature type="domain" description="C2H2-type" evidence="12">
    <location>
        <begin position="746"/>
        <end position="773"/>
    </location>
</feature>
<feature type="compositionally biased region" description="Acidic residues" evidence="11">
    <location>
        <begin position="991"/>
        <end position="1009"/>
    </location>
</feature>
<name>A0A914ACS5_PATMI</name>
<keyword evidence="9" id="KW-0539">Nucleus</keyword>
<feature type="compositionally biased region" description="Acidic residues" evidence="11">
    <location>
        <begin position="131"/>
        <end position="141"/>
    </location>
</feature>
<proteinExistence type="predicted"/>
<dbReference type="AlphaFoldDB" id="A0A914ACS5"/>
<evidence type="ECO:0000256" key="6">
    <source>
        <dbReference type="ARBA" id="ARBA00023015"/>
    </source>
</evidence>
<feature type="region of interest" description="Disordered" evidence="11">
    <location>
        <begin position="448"/>
        <end position="529"/>
    </location>
</feature>
<dbReference type="PROSITE" id="PS00028">
    <property type="entry name" value="ZINC_FINGER_C2H2_1"/>
    <property type="match status" value="8"/>
</dbReference>
<keyword evidence="4 10" id="KW-0863">Zinc-finger</keyword>
<feature type="domain" description="C2H2-type" evidence="12">
    <location>
        <begin position="774"/>
        <end position="802"/>
    </location>
</feature>
<dbReference type="GO" id="GO:0006355">
    <property type="term" value="P:regulation of DNA-templated transcription"/>
    <property type="evidence" value="ECO:0007669"/>
    <property type="project" value="UniProtKB-ARBA"/>
</dbReference>
<dbReference type="Proteomes" id="UP000887568">
    <property type="component" value="Unplaced"/>
</dbReference>
<feature type="domain" description="C2H2-type" evidence="12">
    <location>
        <begin position="803"/>
        <end position="830"/>
    </location>
</feature>
<dbReference type="EnsemblMetazoa" id="XM_038205610.1">
    <property type="protein sequence ID" value="XP_038061538.1"/>
    <property type="gene ID" value="LOC119732188"/>
</dbReference>
<protein>
    <recommendedName>
        <fullName evidence="12">C2H2-type domain-containing protein</fullName>
    </recommendedName>
</protein>
<dbReference type="FunFam" id="3.30.160.60:FF:000150">
    <property type="entry name" value="Mds1 and evi1 complex locus protein"/>
    <property type="match status" value="1"/>
</dbReference>
<feature type="domain" description="C2H2-type" evidence="12">
    <location>
        <begin position="208"/>
        <end position="235"/>
    </location>
</feature>
<dbReference type="PROSITE" id="PS50157">
    <property type="entry name" value="ZINC_FINGER_C2H2_2"/>
    <property type="match status" value="9"/>
</dbReference>
<dbReference type="RefSeq" id="XP_038061538.1">
    <property type="nucleotide sequence ID" value="XM_038205610.1"/>
</dbReference>
<feature type="compositionally biased region" description="Basic and acidic residues" evidence="11">
    <location>
        <begin position="505"/>
        <end position="525"/>
    </location>
</feature>
<feature type="domain" description="C2H2-type" evidence="12">
    <location>
        <begin position="265"/>
        <end position="288"/>
    </location>
</feature>
<feature type="compositionally biased region" description="Basic and acidic residues" evidence="11">
    <location>
        <begin position="1086"/>
        <end position="1095"/>
    </location>
</feature>
<dbReference type="GO" id="GO:0003677">
    <property type="term" value="F:DNA binding"/>
    <property type="evidence" value="ECO:0007669"/>
    <property type="project" value="UniProtKB-KW"/>
</dbReference>
<feature type="domain" description="C2H2-type" evidence="12">
    <location>
        <begin position="236"/>
        <end position="263"/>
    </location>
</feature>
<dbReference type="OrthoDB" id="10004641at2759"/>
<keyword evidence="8" id="KW-0804">Transcription</keyword>
<evidence type="ECO:0000256" key="5">
    <source>
        <dbReference type="ARBA" id="ARBA00022833"/>
    </source>
</evidence>
<feature type="compositionally biased region" description="Acidic residues" evidence="11">
    <location>
        <begin position="930"/>
        <end position="944"/>
    </location>
</feature>
<dbReference type="SMART" id="SM00355">
    <property type="entry name" value="ZnF_C2H2"/>
    <property type="match status" value="9"/>
</dbReference>
<dbReference type="InterPro" id="IPR013087">
    <property type="entry name" value="Znf_C2H2_type"/>
</dbReference>
<evidence type="ECO:0000259" key="12">
    <source>
        <dbReference type="PROSITE" id="PS50157"/>
    </source>
</evidence>
<feature type="region of interest" description="Disordered" evidence="11">
    <location>
        <begin position="599"/>
        <end position="657"/>
    </location>
</feature>
<evidence type="ECO:0000313" key="14">
    <source>
        <dbReference type="Proteomes" id="UP000887568"/>
    </source>
</evidence>
<evidence type="ECO:0000256" key="9">
    <source>
        <dbReference type="ARBA" id="ARBA00023242"/>
    </source>
</evidence>
<dbReference type="Pfam" id="PF00096">
    <property type="entry name" value="zf-C2H2"/>
    <property type="match status" value="7"/>
</dbReference>
<dbReference type="PANTHER" id="PTHR24376:SF235">
    <property type="entry name" value="C2H2-TYPE DOMAIN-CONTAINING PROTEIN"/>
    <property type="match status" value="1"/>
</dbReference>
<evidence type="ECO:0000256" key="7">
    <source>
        <dbReference type="ARBA" id="ARBA00023125"/>
    </source>
</evidence>
<evidence type="ECO:0000256" key="11">
    <source>
        <dbReference type="SAM" id="MobiDB-lite"/>
    </source>
</evidence>
<organism evidence="13 14">
    <name type="scientific">Patiria miniata</name>
    <name type="common">Bat star</name>
    <name type="synonym">Asterina miniata</name>
    <dbReference type="NCBI Taxonomy" id="46514"/>
    <lineage>
        <taxon>Eukaryota</taxon>
        <taxon>Metazoa</taxon>
        <taxon>Echinodermata</taxon>
        <taxon>Eleutherozoa</taxon>
        <taxon>Asterozoa</taxon>
        <taxon>Asteroidea</taxon>
        <taxon>Valvatacea</taxon>
        <taxon>Valvatida</taxon>
        <taxon>Asterinidae</taxon>
        <taxon>Patiria</taxon>
    </lineage>
</organism>
<feature type="domain" description="C2H2-type" evidence="12">
    <location>
        <begin position="179"/>
        <end position="207"/>
    </location>
</feature>
<dbReference type="FunFam" id="3.30.160.60:FF:000159">
    <property type="entry name" value="Mds1 and evi1 complex locus protein"/>
    <property type="match status" value="1"/>
</dbReference>
<feature type="compositionally biased region" description="Low complexity" evidence="11">
    <location>
        <begin position="470"/>
        <end position="481"/>
    </location>
</feature>
<dbReference type="InterPro" id="IPR001214">
    <property type="entry name" value="SET_dom"/>
</dbReference>
<evidence type="ECO:0000256" key="3">
    <source>
        <dbReference type="ARBA" id="ARBA00022737"/>
    </source>
</evidence>
<evidence type="ECO:0000256" key="2">
    <source>
        <dbReference type="ARBA" id="ARBA00022723"/>
    </source>
</evidence>
<dbReference type="Gene3D" id="3.30.160.60">
    <property type="entry name" value="Classic Zinc Finger"/>
    <property type="match status" value="7"/>
</dbReference>
<keyword evidence="6" id="KW-0805">Transcription regulation</keyword>
<feature type="compositionally biased region" description="Basic residues" evidence="11">
    <location>
        <begin position="1096"/>
        <end position="1105"/>
    </location>
</feature>
<dbReference type="Gene3D" id="2.170.270.10">
    <property type="entry name" value="SET domain"/>
    <property type="match status" value="1"/>
</dbReference>
<feature type="compositionally biased region" description="Polar residues" evidence="11">
    <location>
        <begin position="394"/>
        <end position="417"/>
    </location>
</feature>
<dbReference type="FunFam" id="3.30.160.60:FF:000112">
    <property type="entry name" value="Mds1 and evi1 complex locus protein"/>
    <property type="match status" value="1"/>
</dbReference>
<reference evidence="13" key="1">
    <citation type="submission" date="2022-11" db="UniProtKB">
        <authorList>
            <consortium name="EnsemblMetazoa"/>
        </authorList>
    </citation>
    <scope>IDENTIFICATION</scope>
</reference>
<feature type="region of interest" description="Disordered" evidence="11">
    <location>
        <begin position="379"/>
        <end position="417"/>
    </location>
</feature>
<feature type="compositionally biased region" description="Basic residues" evidence="11">
    <location>
        <begin position="494"/>
        <end position="504"/>
    </location>
</feature>
<dbReference type="GO" id="GO:0005634">
    <property type="term" value="C:nucleus"/>
    <property type="evidence" value="ECO:0007669"/>
    <property type="project" value="UniProtKB-SubCell"/>
</dbReference>
<dbReference type="OMA" id="REVCHKS"/>
<evidence type="ECO:0000256" key="8">
    <source>
        <dbReference type="ARBA" id="ARBA00023163"/>
    </source>
</evidence>
<feature type="compositionally biased region" description="Basic and acidic residues" evidence="11">
    <location>
        <begin position="916"/>
        <end position="929"/>
    </location>
</feature>
<feature type="compositionally biased region" description="Polar residues" evidence="11">
    <location>
        <begin position="903"/>
        <end position="915"/>
    </location>
</feature>
<keyword evidence="14" id="KW-1185">Reference proteome</keyword>
<keyword evidence="7" id="KW-0238">DNA-binding</keyword>
<dbReference type="GeneID" id="119732188"/>